<evidence type="ECO:0000313" key="1">
    <source>
        <dbReference type="EMBL" id="MDH2388170.1"/>
    </source>
</evidence>
<sequence length="104" mass="11767">MRMYIGEQEAVGAAFEFDEPAWGFAPPLPEDFRHLFLGESGESGEERAARLSVARAVLAELLQERDADDVSRLNARYARQLMNTVPFQSKSKAVARWKPWRKAA</sequence>
<name>A0ABT6HHF3_9ACTN</name>
<dbReference type="Proteomes" id="UP001223144">
    <property type="component" value="Unassembled WGS sequence"/>
</dbReference>
<organism evidence="1 2">
    <name type="scientific">Streptomyces chengmaiensis</name>
    <dbReference type="NCBI Taxonomy" id="3040919"/>
    <lineage>
        <taxon>Bacteria</taxon>
        <taxon>Bacillati</taxon>
        <taxon>Actinomycetota</taxon>
        <taxon>Actinomycetes</taxon>
        <taxon>Kitasatosporales</taxon>
        <taxon>Streptomycetaceae</taxon>
        <taxon>Streptomyces</taxon>
    </lineage>
</organism>
<reference evidence="1 2" key="1">
    <citation type="submission" date="2023-04" db="EMBL/GenBank/DDBJ databases">
        <title>Streptomyces chengmaiensis sp. nov. isolated from the stem of mangrove plant in Hainan.</title>
        <authorList>
            <person name="Huang X."/>
            <person name="Zhou S."/>
            <person name="Chu X."/>
            <person name="Xie Y."/>
            <person name="Lin Y."/>
        </authorList>
    </citation>
    <scope>NUCLEOTIDE SEQUENCE [LARGE SCALE GENOMIC DNA]</scope>
    <source>
        <strain evidence="1 2">HNM0663</strain>
    </source>
</reference>
<protein>
    <submittedName>
        <fullName evidence="1">Uncharacterized protein</fullName>
    </submittedName>
</protein>
<dbReference type="EMBL" id="JARWBG010000004">
    <property type="protein sequence ID" value="MDH2388170.1"/>
    <property type="molecule type" value="Genomic_DNA"/>
</dbReference>
<proteinExistence type="predicted"/>
<keyword evidence="2" id="KW-1185">Reference proteome</keyword>
<gene>
    <name evidence="1" type="ORF">QCN29_05070</name>
</gene>
<accession>A0ABT6HHF3</accession>
<comment type="caution">
    <text evidence="1">The sequence shown here is derived from an EMBL/GenBank/DDBJ whole genome shotgun (WGS) entry which is preliminary data.</text>
</comment>
<dbReference type="RefSeq" id="WP_279926483.1">
    <property type="nucleotide sequence ID" value="NZ_JARWBG010000004.1"/>
</dbReference>
<evidence type="ECO:0000313" key="2">
    <source>
        <dbReference type="Proteomes" id="UP001223144"/>
    </source>
</evidence>